<evidence type="ECO:0000313" key="2">
    <source>
        <dbReference type="EMBL" id="KAK8510722.1"/>
    </source>
</evidence>
<proteinExistence type="predicted"/>
<organism evidence="2 3">
    <name type="scientific">Hibiscus sabdariffa</name>
    <name type="common">roselle</name>
    <dbReference type="NCBI Taxonomy" id="183260"/>
    <lineage>
        <taxon>Eukaryota</taxon>
        <taxon>Viridiplantae</taxon>
        <taxon>Streptophyta</taxon>
        <taxon>Embryophyta</taxon>
        <taxon>Tracheophyta</taxon>
        <taxon>Spermatophyta</taxon>
        <taxon>Magnoliopsida</taxon>
        <taxon>eudicotyledons</taxon>
        <taxon>Gunneridae</taxon>
        <taxon>Pentapetalae</taxon>
        <taxon>rosids</taxon>
        <taxon>malvids</taxon>
        <taxon>Malvales</taxon>
        <taxon>Malvaceae</taxon>
        <taxon>Malvoideae</taxon>
        <taxon>Hibiscus</taxon>
    </lineage>
</organism>
<name>A0ABR2BU83_9ROSI</name>
<dbReference type="Proteomes" id="UP001472677">
    <property type="component" value="Unassembled WGS sequence"/>
</dbReference>
<gene>
    <name evidence="2" type="ORF">V6N12_067172</name>
</gene>
<dbReference type="EMBL" id="JBBPBM010000083">
    <property type="protein sequence ID" value="KAK8510722.1"/>
    <property type="molecule type" value="Genomic_DNA"/>
</dbReference>
<evidence type="ECO:0000313" key="3">
    <source>
        <dbReference type="Proteomes" id="UP001472677"/>
    </source>
</evidence>
<reference evidence="2 3" key="1">
    <citation type="journal article" date="2024" name="G3 (Bethesda)">
        <title>Genome assembly of Hibiscus sabdariffa L. provides insights into metabolisms of medicinal natural products.</title>
        <authorList>
            <person name="Kim T."/>
        </authorList>
    </citation>
    <scope>NUCLEOTIDE SEQUENCE [LARGE SCALE GENOMIC DNA]</scope>
    <source>
        <strain evidence="2">TK-2024</strain>
        <tissue evidence="2">Old leaves</tissue>
    </source>
</reference>
<accession>A0ABR2BU83</accession>
<keyword evidence="3" id="KW-1185">Reference proteome</keyword>
<comment type="caution">
    <text evidence="2">The sequence shown here is derived from an EMBL/GenBank/DDBJ whole genome shotgun (WGS) entry which is preliminary data.</text>
</comment>
<sequence>MFKQQGWGKRSIKKSESSAKKLKKQSSSHCDSLDCIPAPPTLTQMYDRDLDDNDRSVMQSRVHTCSFFTSNMLESVGNEQGDALVVEARIILLENVQTILIETLLLQHPHNF</sequence>
<feature type="region of interest" description="Disordered" evidence="1">
    <location>
        <begin position="1"/>
        <end position="33"/>
    </location>
</feature>
<evidence type="ECO:0000256" key="1">
    <source>
        <dbReference type="SAM" id="MobiDB-lite"/>
    </source>
</evidence>
<protein>
    <submittedName>
        <fullName evidence="2">Uncharacterized protein</fullName>
    </submittedName>
</protein>